<evidence type="ECO:0000313" key="2">
    <source>
        <dbReference type="Proteomes" id="UP000244224"/>
    </source>
</evidence>
<dbReference type="AlphaFoldDB" id="A0A2T6AS21"/>
<dbReference type="SUPFAM" id="SSF53335">
    <property type="entry name" value="S-adenosyl-L-methionine-dependent methyltransferases"/>
    <property type="match status" value="1"/>
</dbReference>
<organism evidence="1 2">
    <name type="scientific">Gemmobacter caeni</name>
    <dbReference type="NCBI Taxonomy" id="589035"/>
    <lineage>
        <taxon>Bacteria</taxon>
        <taxon>Pseudomonadati</taxon>
        <taxon>Pseudomonadota</taxon>
        <taxon>Alphaproteobacteria</taxon>
        <taxon>Rhodobacterales</taxon>
        <taxon>Paracoccaceae</taxon>
        <taxon>Gemmobacter</taxon>
    </lineage>
</organism>
<dbReference type="InterPro" id="IPR029063">
    <property type="entry name" value="SAM-dependent_MTases_sf"/>
</dbReference>
<gene>
    <name evidence="1" type="ORF">C8N34_11694</name>
</gene>
<dbReference type="Gene3D" id="3.40.50.150">
    <property type="entry name" value="Vaccinia Virus protein VP39"/>
    <property type="match status" value="1"/>
</dbReference>
<proteinExistence type="predicted"/>
<protein>
    <recommendedName>
        <fullName evidence="3">FkbM family methyltransferase</fullName>
    </recommendedName>
</protein>
<dbReference type="EMBL" id="QBKP01000016">
    <property type="protein sequence ID" value="PTX46617.1"/>
    <property type="molecule type" value="Genomic_DNA"/>
</dbReference>
<keyword evidence="2" id="KW-1185">Reference proteome</keyword>
<reference evidence="1 2" key="1">
    <citation type="submission" date="2018-04" db="EMBL/GenBank/DDBJ databases">
        <title>Genomic Encyclopedia of Archaeal and Bacterial Type Strains, Phase II (KMG-II): from individual species to whole genera.</title>
        <authorList>
            <person name="Goeker M."/>
        </authorList>
    </citation>
    <scope>NUCLEOTIDE SEQUENCE [LARGE SCALE GENOMIC DNA]</scope>
    <source>
        <strain evidence="1 2">DSM 21823</strain>
    </source>
</reference>
<evidence type="ECO:0000313" key="1">
    <source>
        <dbReference type="EMBL" id="PTX46617.1"/>
    </source>
</evidence>
<sequence length="267" mass="29451">MSSRNDDLVRRVATEVQRLAGPDAGDRELNQALRLLAKWRAGWLEGALARRLPQQIPAGPFAGMTYTVRASEGARLARLLGVYEAGLAPVIEEIVARRYGLVVDIGAAEGYYAVGLARRLPDARILAHDGDPRARALCAELATLNGVSDRVKIGGILTHDDLCHLPAGDCVIICDIEGAEAELLDPESAPALRGADLLVEVHEGMKPGTLDLLHRRFSVSHEIRQIGRHLADDALPDWAERLSDMDRLILLWEWRSSPTPWLWMTRR</sequence>
<evidence type="ECO:0008006" key="3">
    <source>
        <dbReference type="Google" id="ProtNLM"/>
    </source>
</evidence>
<dbReference type="OrthoDB" id="7343073at2"/>
<comment type="caution">
    <text evidence="1">The sequence shown here is derived from an EMBL/GenBank/DDBJ whole genome shotgun (WGS) entry which is preliminary data.</text>
</comment>
<name>A0A2T6AS21_9RHOB</name>
<dbReference type="RefSeq" id="WP_108130241.1">
    <property type="nucleotide sequence ID" value="NZ_QBKP01000016.1"/>
</dbReference>
<accession>A0A2T6AS21</accession>
<dbReference type="Proteomes" id="UP000244224">
    <property type="component" value="Unassembled WGS sequence"/>
</dbReference>